<feature type="non-terminal residue" evidence="2">
    <location>
        <position position="1"/>
    </location>
</feature>
<dbReference type="AlphaFoldDB" id="A0A238BLC5"/>
<keyword evidence="1" id="KW-1133">Transmembrane helix</keyword>
<keyword evidence="3" id="KW-1185">Reference proteome</keyword>
<gene>
    <name evidence="2" type="ORF">X798_07632</name>
</gene>
<evidence type="ECO:0000313" key="3">
    <source>
        <dbReference type="Proteomes" id="UP000242913"/>
    </source>
</evidence>
<dbReference type="PANTHER" id="PTHR22718">
    <property type="entry name" value="SERPENTINE RECEPTOR, CLASS X"/>
    <property type="match status" value="1"/>
</dbReference>
<protein>
    <recommendedName>
        <fullName evidence="4">G_PROTEIN_RECEP_F1_2 domain-containing protein</fullName>
    </recommendedName>
</protein>
<feature type="transmembrane region" description="Helical" evidence="1">
    <location>
        <begin position="190"/>
        <end position="216"/>
    </location>
</feature>
<evidence type="ECO:0000313" key="2">
    <source>
        <dbReference type="EMBL" id="OZC05395.1"/>
    </source>
</evidence>
<feature type="transmembrane region" description="Helical" evidence="1">
    <location>
        <begin position="156"/>
        <end position="178"/>
    </location>
</feature>
<dbReference type="Proteomes" id="UP000242913">
    <property type="component" value="Unassembled WGS sequence"/>
</dbReference>
<feature type="transmembrane region" description="Helical" evidence="1">
    <location>
        <begin position="100"/>
        <end position="119"/>
    </location>
</feature>
<name>A0A238BLC5_9BILA</name>
<keyword evidence="1" id="KW-0472">Membrane</keyword>
<sequence length="234" mass="27632">TWDKHVLSFLKPFSFFSFLHFTFLLTLNRFVTLILPKYNALFQSVRLYFLLGFVWLSIFAITAMDFYYCTTRYHASNLRWKRNCTKQSIESGEIFLRFRYAWITFLPVAMFVMYIAIFYDIRRRRHSTLDINHTQIYLEISGRYAGSASNIAYERIMLIQAALICGALESTVLIFNFLPLLVLKIFGQKAIISLGIFINCYAISSRTALPTVYFIYNKQARKIIKNFFLRLHCN</sequence>
<dbReference type="SUPFAM" id="SSF81321">
    <property type="entry name" value="Family A G protein-coupled receptor-like"/>
    <property type="match status" value="1"/>
</dbReference>
<dbReference type="Gene3D" id="1.20.1070.10">
    <property type="entry name" value="Rhodopsin 7-helix transmembrane proteins"/>
    <property type="match status" value="1"/>
</dbReference>
<evidence type="ECO:0000256" key="1">
    <source>
        <dbReference type="SAM" id="Phobius"/>
    </source>
</evidence>
<accession>A0A238BLC5</accession>
<dbReference type="OrthoDB" id="5857364at2759"/>
<reference evidence="2 3" key="1">
    <citation type="submission" date="2015-12" db="EMBL/GenBank/DDBJ databases">
        <title>Draft genome of the nematode, Onchocerca flexuosa.</title>
        <authorList>
            <person name="Mitreva M."/>
        </authorList>
    </citation>
    <scope>NUCLEOTIDE SEQUENCE [LARGE SCALE GENOMIC DNA]</scope>
    <source>
        <strain evidence="2">Red Deer</strain>
    </source>
</reference>
<keyword evidence="1" id="KW-0812">Transmembrane</keyword>
<evidence type="ECO:0008006" key="4">
    <source>
        <dbReference type="Google" id="ProtNLM"/>
    </source>
</evidence>
<dbReference type="EMBL" id="KZ271332">
    <property type="protein sequence ID" value="OZC05395.1"/>
    <property type="molecule type" value="Genomic_DNA"/>
</dbReference>
<dbReference type="PANTHER" id="PTHR22718:SF25">
    <property type="entry name" value="G-PROTEIN COUPLED RECEPTORS FAMILY 1 PROFILE DOMAIN-CONTAINING PROTEIN"/>
    <property type="match status" value="1"/>
</dbReference>
<feature type="transmembrane region" description="Helical" evidence="1">
    <location>
        <begin position="12"/>
        <end position="35"/>
    </location>
</feature>
<organism evidence="2 3">
    <name type="scientific">Onchocerca flexuosa</name>
    <dbReference type="NCBI Taxonomy" id="387005"/>
    <lineage>
        <taxon>Eukaryota</taxon>
        <taxon>Metazoa</taxon>
        <taxon>Ecdysozoa</taxon>
        <taxon>Nematoda</taxon>
        <taxon>Chromadorea</taxon>
        <taxon>Rhabditida</taxon>
        <taxon>Spirurina</taxon>
        <taxon>Spiruromorpha</taxon>
        <taxon>Filarioidea</taxon>
        <taxon>Onchocercidae</taxon>
        <taxon>Onchocerca</taxon>
    </lineage>
</organism>
<proteinExistence type="predicted"/>
<feature type="transmembrane region" description="Helical" evidence="1">
    <location>
        <begin position="47"/>
        <end position="68"/>
    </location>
</feature>